<evidence type="ECO:0000313" key="4">
    <source>
        <dbReference type="Proteomes" id="UP000655830"/>
    </source>
</evidence>
<evidence type="ECO:0000256" key="1">
    <source>
        <dbReference type="SAM" id="Phobius"/>
    </source>
</evidence>
<comment type="caution">
    <text evidence="3">The sequence shown here is derived from an EMBL/GenBank/DDBJ whole genome shotgun (WGS) entry which is preliminary data.</text>
</comment>
<keyword evidence="1" id="KW-0472">Membrane</keyword>
<dbReference type="Proteomes" id="UP000655830">
    <property type="component" value="Unassembled WGS sequence"/>
</dbReference>
<accession>A0A926IG08</accession>
<dbReference type="EMBL" id="JACRSY010000041">
    <property type="protein sequence ID" value="MBC8581214.1"/>
    <property type="molecule type" value="Genomic_DNA"/>
</dbReference>
<evidence type="ECO:0000313" key="3">
    <source>
        <dbReference type="EMBL" id="MBC8581438.1"/>
    </source>
</evidence>
<dbReference type="AlphaFoldDB" id="A0A926IG08"/>
<name>A0A926IG08_9FIRM</name>
<protein>
    <submittedName>
        <fullName evidence="3">Amidohydrolase</fullName>
    </submittedName>
</protein>
<reference evidence="3" key="1">
    <citation type="submission" date="2020-08" db="EMBL/GenBank/DDBJ databases">
        <title>Genome public.</title>
        <authorList>
            <person name="Liu C."/>
            <person name="Sun Q."/>
        </authorList>
    </citation>
    <scope>NUCLEOTIDE SEQUENCE</scope>
    <source>
        <strain evidence="3">NSJ-12</strain>
    </source>
</reference>
<gene>
    <name evidence="2" type="ORF">H8718_17040</name>
    <name evidence="3" type="ORF">H8718_18265</name>
</gene>
<organism evidence="3 4">
    <name type="scientific">Zhenhengia yiwuensis</name>
    <dbReference type="NCBI Taxonomy" id="2763666"/>
    <lineage>
        <taxon>Bacteria</taxon>
        <taxon>Bacillati</taxon>
        <taxon>Bacillota</taxon>
        <taxon>Clostridia</taxon>
        <taxon>Lachnospirales</taxon>
        <taxon>Lachnospiraceae</taxon>
        <taxon>Zhenhengia</taxon>
    </lineage>
</organism>
<feature type="non-terminal residue" evidence="3">
    <location>
        <position position="1"/>
    </location>
</feature>
<evidence type="ECO:0000313" key="2">
    <source>
        <dbReference type="EMBL" id="MBC8581214.1"/>
    </source>
</evidence>
<keyword evidence="1" id="KW-1133">Transmembrane helix</keyword>
<feature type="transmembrane region" description="Helical" evidence="1">
    <location>
        <begin position="22"/>
        <end position="44"/>
    </location>
</feature>
<dbReference type="EMBL" id="JACRSY010000052">
    <property type="protein sequence ID" value="MBC8581438.1"/>
    <property type="molecule type" value="Genomic_DNA"/>
</dbReference>
<keyword evidence="1" id="KW-0812">Transmembrane</keyword>
<proteinExistence type="predicted"/>
<keyword evidence="4" id="KW-1185">Reference proteome</keyword>
<dbReference type="Gene3D" id="3.40.630.10">
    <property type="entry name" value="Zn peptidases"/>
    <property type="match status" value="1"/>
</dbReference>
<sequence length="48" mass="5158">MLGAGSKQENPLFGAPMHSEKVVFNEAILATGAAIHAYSAIMWLKNNK</sequence>